<evidence type="ECO:0000313" key="3">
    <source>
        <dbReference type="EMBL" id="MDV0447916.1"/>
    </source>
</evidence>
<evidence type="ECO:0008006" key="5">
    <source>
        <dbReference type="Google" id="ProtNLM"/>
    </source>
</evidence>
<protein>
    <recommendedName>
        <fullName evidence="5">S-layer protein</fullName>
    </recommendedName>
</protein>
<reference evidence="3" key="1">
    <citation type="submission" date="2023-06" db="EMBL/GenBank/DDBJ databases">
        <title>Genome sequence of Methanosarcinaceae archaeon Ag5.</title>
        <authorList>
            <person name="Protasov E."/>
            <person name="Platt K."/>
            <person name="Poehlein A."/>
            <person name="Daniel R."/>
            <person name="Brune A."/>
        </authorList>
    </citation>
    <scope>NUCLEOTIDE SEQUENCE</scope>
    <source>
        <strain evidence="3">Ag5</strain>
    </source>
</reference>
<dbReference type="AlphaFoldDB" id="A0AAE4ML23"/>
<feature type="region of interest" description="Disordered" evidence="1">
    <location>
        <begin position="417"/>
        <end position="451"/>
    </location>
</feature>
<evidence type="ECO:0000256" key="2">
    <source>
        <dbReference type="SAM" id="Phobius"/>
    </source>
</evidence>
<feature type="transmembrane region" description="Helical" evidence="2">
    <location>
        <begin position="395"/>
        <end position="412"/>
    </location>
</feature>
<dbReference type="PANTHER" id="PTHR35902">
    <property type="entry name" value="S-LAYER DOMAIN-LIKE PROTEIN-RELATED"/>
    <property type="match status" value="1"/>
</dbReference>
<gene>
    <name evidence="3" type="ORF">MsAg5_18370</name>
</gene>
<dbReference type="EMBL" id="JAWDKD010000034">
    <property type="protein sequence ID" value="MDV0447916.1"/>
    <property type="molecule type" value="Genomic_DNA"/>
</dbReference>
<feature type="compositionally biased region" description="Basic and acidic residues" evidence="1">
    <location>
        <begin position="422"/>
        <end position="436"/>
    </location>
</feature>
<dbReference type="PANTHER" id="PTHR35902:SF3">
    <property type="entry name" value="NPCBM-ASSOCIATED, NEW3 DOMAIN OF ALPHA-GALACTOSIDASE"/>
    <property type="match status" value="1"/>
</dbReference>
<dbReference type="Proteomes" id="UP001271789">
    <property type="component" value="Unassembled WGS sequence"/>
</dbReference>
<evidence type="ECO:0000256" key="1">
    <source>
        <dbReference type="SAM" id="MobiDB-lite"/>
    </source>
</evidence>
<keyword evidence="2" id="KW-1133">Transmembrane helix</keyword>
<comment type="caution">
    <text evidence="3">The sequence shown here is derived from an EMBL/GenBank/DDBJ whole genome shotgun (WGS) entry which is preliminary data.</text>
</comment>
<organism evidence="3 4">
    <name type="scientific">Methanolapillus africanus</name>
    <dbReference type="NCBI Taxonomy" id="3028297"/>
    <lineage>
        <taxon>Archaea</taxon>
        <taxon>Methanobacteriati</taxon>
        <taxon>Methanobacteriota</taxon>
        <taxon>Stenosarchaea group</taxon>
        <taxon>Methanomicrobia</taxon>
        <taxon>Methanosarcinales</taxon>
        <taxon>Methanosarcinaceae</taxon>
        <taxon>Methanolapillus</taxon>
    </lineage>
</organism>
<proteinExistence type="predicted"/>
<keyword evidence="4" id="KW-1185">Reference proteome</keyword>
<evidence type="ECO:0000313" key="4">
    <source>
        <dbReference type="Proteomes" id="UP001271789"/>
    </source>
</evidence>
<sequence length="451" mass="48962">MIGKNNMDRAGIFALAVLFIILISPAASAASSPYSFLPVMNSDTVDFYQGFGDPELSVSLVGNQEVGKGDSVTLQFAVANTGTLKQVRSIEYVGSAGNISARNLSTLVTVVNGTGEVGYTNASINGNTAVILQSDLLGFNQYNAYYGGMKQFADAERQIEANRVNAQALNINMSCDSPYIEVLTGSDYVYLASLQSGAYNVISAPIRISPNTPAGTYYINMTINYEHPDNARMITSYSKDMQLMNLSTPYLYSDKYVQEYKTNTVTLQIPFVVKSSPVFEVTNIDGMLKNGTTNTIAVTYTNAGDKTAYDTECKIDMMYPLSSASNKRNLGDLAPGESITVEYPITADAKATPKIYGINSDVRYYDENGDLHISPSIKMNVEMEERVTFLTFKNVIIGVIILFVGAMAYDFIKKKKNTNGKENGKESDGDGNKPELSETQQLDGNGPKGGV</sequence>
<keyword evidence="2" id="KW-0812">Transmembrane</keyword>
<dbReference type="RefSeq" id="WP_338100368.1">
    <property type="nucleotide sequence ID" value="NZ_JAWDKD010000034.1"/>
</dbReference>
<accession>A0AAE4ML23</accession>
<keyword evidence="2" id="KW-0472">Membrane</keyword>
<name>A0AAE4ML23_9EURY</name>